<keyword evidence="1" id="KW-0805">Transcription regulation</keyword>
<organism evidence="6 7">
    <name type="scientific">Corynebacterium genitalium ATCC 33030</name>
    <dbReference type="NCBI Taxonomy" id="585529"/>
    <lineage>
        <taxon>Bacteria</taxon>
        <taxon>Bacillati</taxon>
        <taxon>Actinomycetota</taxon>
        <taxon>Actinomycetes</taxon>
        <taxon>Mycobacteriales</taxon>
        <taxon>Corynebacteriaceae</taxon>
        <taxon>Corynebacterium</taxon>
    </lineage>
</organism>
<dbReference type="Pfam" id="PF02909">
    <property type="entry name" value="TetR_C_1"/>
    <property type="match status" value="1"/>
</dbReference>
<dbReference type="GO" id="GO:0000976">
    <property type="term" value="F:transcription cis-regulatory region binding"/>
    <property type="evidence" value="ECO:0007669"/>
    <property type="project" value="TreeGrafter"/>
</dbReference>
<dbReference type="InterPro" id="IPR050109">
    <property type="entry name" value="HTH-type_TetR-like_transc_reg"/>
</dbReference>
<dbReference type="PANTHER" id="PTHR30055:SF151">
    <property type="entry name" value="TRANSCRIPTIONAL REGULATORY PROTEIN"/>
    <property type="match status" value="1"/>
</dbReference>
<accession>D7WAH3</accession>
<evidence type="ECO:0000256" key="2">
    <source>
        <dbReference type="ARBA" id="ARBA00023125"/>
    </source>
</evidence>
<dbReference type="Proteomes" id="UP000004208">
    <property type="component" value="Unassembled WGS sequence"/>
</dbReference>
<dbReference type="InterPro" id="IPR001647">
    <property type="entry name" value="HTH_TetR"/>
</dbReference>
<gene>
    <name evidence="6" type="ORF">HMPREF0291_10112</name>
</gene>
<dbReference type="GO" id="GO:0045892">
    <property type="term" value="P:negative regulation of DNA-templated transcription"/>
    <property type="evidence" value="ECO:0007669"/>
    <property type="project" value="InterPro"/>
</dbReference>
<dbReference type="STRING" id="585529.HMPREF0291_10112"/>
<dbReference type="InterPro" id="IPR009057">
    <property type="entry name" value="Homeodomain-like_sf"/>
</dbReference>
<evidence type="ECO:0000256" key="4">
    <source>
        <dbReference type="PROSITE-ProRule" id="PRU00335"/>
    </source>
</evidence>
<evidence type="ECO:0000256" key="1">
    <source>
        <dbReference type="ARBA" id="ARBA00023015"/>
    </source>
</evidence>
<evidence type="ECO:0000259" key="5">
    <source>
        <dbReference type="PROSITE" id="PS50977"/>
    </source>
</evidence>
<feature type="domain" description="HTH tetR-type" evidence="5">
    <location>
        <begin position="12"/>
        <end position="72"/>
    </location>
</feature>
<keyword evidence="2 4" id="KW-0238">DNA-binding</keyword>
<name>D7WAH3_9CORY</name>
<feature type="DNA-binding region" description="H-T-H motif" evidence="4">
    <location>
        <begin position="35"/>
        <end position="54"/>
    </location>
</feature>
<evidence type="ECO:0000256" key="3">
    <source>
        <dbReference type="ARBA" id="ARBA00023163"/>
    </source>
</evidence>
<dbReference type="PANTHER" id="PTHR30055">
    <property type="entry name" value="HTH-TYPE TRANSCRIPTIONAL REGULATOR RUTR"/>
    <property type="match status" value="1"/>
</dbReference>
<dbReference type="SUPFAM" id="SSF46689">
    <property type="entry name" value="Homeodomain-like"/>
    <property type="match status" value="1"/>
</dbReference>
<dbReference type="eggNOG" id="COG1309">
    <property type="taxonomic scope" value="Bacteria"/>
</dbReference>
<dbReference type="AlphaFoldDB" id="D7WAH3"/>
<dbReference type="EMBL" id="ACLJ02000001">
    <property type="protein sequence ID" value="EFK54854.1"/>
    <property type="molecule type" value="Genomic_DNA"/>
</dbReference>
<dbReference type="PROSITE" id="PS50977">
    <property type="entry name" value="HTH_TETR_2"/>
    <property type="match status" value="1"/>
</dbReference>
<dbReference type="PRINTS" id="PR00455">
    <property type="entry name" value="HTHTETR"/>
</dbReference>
<dbReference type="InterPro" id="IPR036271">
    <property type="entry name" value="Tet_transcr_reg_TetR-rel_C_sf"/>
</dbReference>
<dbReference type="OrthoDB" id="3432043at2"/>
<dbReference type="HOGENOM" id="CLU_069543_3_0_11"/>
<dbReference type="InterPro" id="IPR004111">
    <property type="entry name" value="Repressor_TetR_C"/>
</dbReference>
<keyword evidence="3" id="KW-0804">Transcription</keyword>
<evidence type="ECO:0000313" key="6">
    <source>
        <dbReference type="EMBL" id="EFK54854.1"/>
    </source>
</evidence>
<dbReference type="RefSeq" id="WP_005286304.1">
    <property type="nucleotide sequence ID" value="NZ_CM000961.1"/>
</dbReference>
<comment type="caution">
    <text evidence="6">The sequence shown here is derived from an EMBL/GenBank/DDBJ whole genome shotgun (WGS) entry which is preliminary data.</text>
</comment>
<dbReference type="Gene3D" id="1.10.357.10">
    <property type="entry name" value="Tetracycline Repressor, domain 2"/>
    <property type="match status" value="1"/>
</dbReference>
<evidence type="ECO:0000313" key="7">
    <source>
        <dbReference type="Proteomes" id="UP000004208"/>
    </source>
</evidence>
<reference evidence="6" key="1">
    <citation type="submission" date="2010-06" db="EMBL/GenBank/DDBJ databases">
        <authorList>
            <person name="Muzny D."/>
            <person name="Qin X."/>
            <person name="Buhay C."/>
            <person name="Dugan-Rocha S."/>
            <person name="Ding Y."/>
            <person name="Chen G."/>
            <person name="Hawes A."/>
            <person name="Holder M."/>
            <person name="Jhangiani S."/>
            <person name="Johnson A."/>
            <person name="Khan Z."/>
            <person name="Li Z."/>
            <person name="Liu W."/>
            <person name="Liu X."/>
            <person name="Perez L."/>
            <person name="Shen H."/>
            <person name="Wang Q."/>
            <person name="Watt J."/>
            <person name="Xi L."/>
            <person name="Xin Y."/>
            <person name="Zhou J."/>
            <person name="Deng J."/>
            <person name="Jiang H."/>
            <person name="Liu Y."/>
            <person name="Qu J."/>
            <person name="Song X.-Z."/>
            <person name="Zhang L."/>
            <person name="Villasana D."/>
            <person name="Johnson A."/>
            <person name="Liu J."/>
            <person name="Liyanage D."/>
            <person name="Lorensuhewa L."/>
            <person name="Robinson T."/>
            <person name="Song A."/>
            <person name="Song B.-B."/>
            <person name="Dinh H."/>
            <person name="Thornton R."/>
            <person name="Coyle M."/>
            <person name="Francisco L."/>
            <person name="Jackson L."/>
            <person name="Javaid M."/>
            <person name="Korchina V."/>
            <person name="Kovar C."/>
            <person name="Mata R."/>
            <person name="Mathew T."/>
            <person name="Ngo R."/>
            <person name="Nguyen L."/>
            <person name="Nguyen N."/>
            <person name="Okwuonu G."/>
            <person name="Ongeri F."/>
            <person name="Pham C."/>
            <person name="Simmons D."/>
            <person name="Wilczek-Boney K."/>
            <person name="Hale W."/>
            <person name="Jakkamsetti A."/>
            <person name="Pham P."/>
            <person name="Ruth R."/>
            <person name="San Lucas F."/>
            <person name="Warren J."/>
            <person name="Zhang J."/>
            <person name="Zhao Z."/>
            <person name="Zhou C."/>
            <person name="Zhu D."/>
            <person name="Lee S."/>
            <person name="Bess C."/>
            <person name="Blankenburg K."/>
            <person name="Forbes L."/>
            <person name="Fu Q."/>
            <person name="Gubbala S."/>
            <person name="Hirani K."/>
            <person name="Jayaseelan J.C."/>
            <person name="Lara F."/>
            <person name="Munidasa M."/>
            <person name="Palculict T."/>
            <person name="Patil S."/>
            <person name="Pu L.-L."/>
            <person name="Saada N."/>
            <person name="Tang L."/>
            <person name="Weissenberger G."/>
            <person name="Zhu Y."/>
            <person name="Hemphill L."/>
            <person name="Shang Y."/>
            <person name="Youmans B."/>
            <person name="Ayvaz T."/>
            <person name="Ross M."/>
            <person name="Santibanez J."/>
            <person name="Aqrawi P."/>
            <person name="Gross S."/>
            <person name="Joshi V."/>
            <person name="Fowler G."/>
            <person name="Nazareth L."/>
            <person name="Reid J."/>
            <person name="Worley K."/>
            <person name="Petrosino J."/>
            <person name="Highlander S."/>
            <person name="Gibbs R."/>
        </authorList>
    </citation>
    <scope>NUCLEOTIDE SEQUENCE [LARGE SCALE GENOMIC DNA]</scope>
    <source>
        <strain evidence="6">ATCC 33030</strain>
    </source>
</reference>
<proteinExistence type="predicted"/>
<dbReference type="Pfam" id="PF00440">
    <property type="entry name" value="TetR_N"/>
    <property type="match status" value="1"/>
</dbReference>
<keyword evidence="7" id="KW-1185">Reference proteome</keyword>
<dbReference type="SUPFAM" id="SSF48498">
    <property type="entry name" value="Tetracyclin repressor-like, C-terminal domain"/>
    <property type="match status" value="1"/>
</dbReference>
<protein>
    <submittedName>
        <fullName evidence="6">Transcriptional regulator, TetR family</fullName>
    </submittedName>
</protein>
<sequence length="224" mass="24191">MGNERGRPAEPLVSREKIGFAALSIASERGYETLTMAAVAREIGVAPSALYNHISGKGELLYLLQDAVMQLVDVTSLQHAIAAGEGYREALEAWAHSYRDVFAGHTPLIPVIARQPIGDSPRTQEMYEIVARAVSAAGCPHEKVMERIIALESFIYGSAWDATAPADLFDPAAISPEHAELRRVADAMRARAAKKGQHDANPYADQPFEAGLKDLLDGITDPSN</sequence>
<dbReference type="GO" id="GO:0003700">
    <property type="term" value="F:DNA-binding transcription factor activity"/>
    <property type="evidence" value="ECO:0007669"/>
    <property type="project" value="TreeGrafter"/>
</dbReference>